<evidence type="ECO:0000313" key="3">
    <source>
        <dbReference type="EMBL" id="KXI28164.1"/>
    </source>
</evidence>
<sequence length="101" mass="11045">MKKIFSVLLISATFLLPVSGFVLADSATDKTKAVQMKVQKINLNTASLDELTTLPGIGEKKAAAIIEYREKFGKFTSLEQLAEVKGIGTKMLEKLQDKISI</sequence>
<dbReference type="GO" id="GO:0015627">
    <property type="term" value="C:type II protein secretion system complex"/>
    <property type="evidence" value="ECO:0007669"/>
    <property type="project" value="TreeGrafter"/>
</dbReference>
<dbReference type="GO" id="GO:0003677">
    <property type="term" value="F:DNA binding"/>
    <property type="evidence" value="ECO:0007669"/>
    <property type="project" value="InterPro"/>
</dbReference>
<evidence type="ECO:0000259" key="2">
    <source>
        <dbReference type="SMART" id="SM00278"/>
    </source>
</evidence>
<organism evidence="3 4">
    <name type="scientific">Paraglaciecola hydrolytica</name>
    <dbReference type="NCBI Taxonomy" id="1799789"/>
    <lineage>
        <taxon>Bacteria</taxon>
        <taxon>Pseudomonadati</taxon>
        <taxon>Pseudomonadota</taxon>
        <taxon>Gammaproteobacteria</taxon>
        <taxon>Alteromonadales</taxon>
        <taxon>Alteromonadaceae</taxon>
        <taxon>Paraglaciecola</taxon>
    </lineage>
</organism>
<dbReference type="SMART" id="SM00278">
    <property type="entry name" value="HhH1"/>
    <property type="match status" value="2"/>
</dbReference>
<dbReference type="InterPro" id="IPR004509">
    <property type="entry name" value="Competence_ComEA_HhH"/>
</dbReference>
<keyword evidence="4" id="KW-1185">Reference proteome</keyword>
<reference evidence="4" key="1">
    <citation type="submission" date="2016-02" db="EMBL/GenBank/DDBJ databases">
        <authorList>
            <person name="Schultz-Johansen M."/>
            <person name="Glaring M.A."/>
            <person name="Bech P.K."/>
            <person name="Stougaard P."/>
        </authorList>
    </citation>
    <scope>NUCLEOTIDE SEQUENCE [LARGE SCALE GENOMIC DNA]</scope>
    <source>
        <strain evidence="4">S66</strain>
    </source>
</reference>
<dbReference type="Proteomes" id="UP000070299">
    <property type="component" value="Unassembled WGS sequence"/>
</dbReference>
<gene>
    <name evidence="3" type="ORF">AX660_17445</name>
</gene>
<dbReference type="PANTHER" id="PTHR21180:SF32">
    <property type="entry name" value="ENDONUCLEASE_EXONUCLEASE_PHOSPHATASE FAMILY DOMAIN-CONTAINING PROTEIN 1"/>
    <property type="match status" value="1"/>
</dbReference>
<dbReference type="Pfam" id="PF12836">
    <property type="entry name" value="HHH_3"/>
    <property type="match status" value="1"/>
</dbReference>
<dbReference type="InterPro" id="IPR051675">
    <property type="entry name" value="Endo/Exo/Phosphatase_dom_1"/>
</dbReference>
<dbReference type="STRING" id="1799789.AX660_17445"/>
<dbReference type="NCBIfam" id="TIGR00426">
    <property type="entry name" value="competence protein ComEA helix-hairpin-helix repeat region"/>
    <property type="match status" value="1"/>
</dbReference>
<feature type="domain" description="Helix-hairpin-helix DNA-binding motif class 1" evidence="2">
    <location>
        <begin position="79"/>
        <end position="98"/>
    </location>
</feature>
<evidence type="ECO:0000313" key="4">
    <source>
        <dbReference type="Proteomes" id="UP000070299"/>
    </source>
</evidence>
<dbReference type="PANTHER" id="PTHR21180">
    <property type="entry name" value="ENDONUCLEASE/EXONUCLEASE/PHOSPHATASE FAMILY DOMAIN-CONTAINING PROTEIN 1"/>
    <property type="match status" value="1"/>
</dbReference>
<keyword evidence="1" id="KW-0732">Signal</keyword>
<dbReference type="RefSeq" id="WP_068378204.1">
    <property type="nucleotide sequence ID" value="NZ_LSNE01000007.1"/>
</dbReference>
<dbReference type="InterPro" id="IPR010994">
    <property type="entry name" value="RuvA_2-like"/>
</dbReference>
<dbReference type="InterPro" id="IPR003583">
    <property type="entry name" value="Hlx-hairpin-Hlx_DNA-bd_motif"/>
</dbReference>
<dbReference type="OrthoDB" id="7510573at2"/>
<dbReference type="GO" id="GO:0006281">
    <property type="term" value="P:DNA repair"/>
    <property type="evidence" value="ECO:0007669"/>
    <property type="project" value="InterPro"/>
</dbReference>
<protein>
    <submittedName>
        <fullName evidence="3">Competence protein ComEA</fullName>
    </submittedName>
</protein>
<dbReference type="AlphaFoldDB" id="A0A135ZYX1"/>
<dbReference type="GO" id="GO:0015628">
    <property type="term" value="P:protein secretion by the type II secretion system"/>
    <property type="evidence" value="ECO:0007669"/>
    <property type="project" value="TreeGrafter"/>
</dbReference>
<feature type="signal peptide" evidence="1">
    <location>
        <begin position="1"/>
        <end position="24"/>
    </location>
</feature>
<dbReference type="SUPFAM" id="SSF47781">
    <property type="entry name" value="RuvA domain 2-like"/>
    <property type="match status" value="1"/>
</dbReference>
<feature type="domain" description="Helix-hairpin-helix DNA-binding motif class 1" evidence="2">
    <location>
        <begin position="49"/>
        <end position="68"/>
    </location>
</feature>
<evidence type="ECO:0000256" key="1">
    <source>
        <dbReference type="SAM" id="SignalP"/>
    </source>
</evidence>
<proteinExistence type="predicted"/>
<comment type="caution">
    <text evidence="3">The sequence shown here is derived from an EMBL/GenBank/DDBJ whole genome shotgun (WGS) entry which is preliminary data.</text>
</comment>
<dbReference type="Gene3D" id="1.10.150.320">
    <property type="entry name" value="Photosystem II 12 kDa extrinsic protein"/>
    <property type="match status" value="1"/>
</dbReference>
<feature type="chain" id="PRO_5007469172" evidence="1">
    <location>
        <begin position="25"/>
        <end position="101"/>
    </location>
</feature>
<accession>A0A135ZYX1</accession>
<name>A0A135ZYX1_9ALTE</name>
<dbReference type="EMBL" id="LSNE01000007">
    <property type="protein sequence ID" value="KXI28164.1"/>
    <property type="molecule type" value="Genomic_DNA"/>
</dbReference>